<sequence>MSKKANPTLVGAFVLTAIGLTIAAIVILGNIKFKDDRFRCVAYFTGSLYGLDIGAPVTFRGVTIGRVSAVRISFDAQKNNYIIPVYIDIQQTPDLTNNRSENWHPDTIRAMLTELIDQGMRAQLKITSLLTGKLYIDLAFYPGTKAQLRGKDTDLFEIPTQVSGLEQITQTLETMPLSEILHKTATALDGINSIINSKETRNALAALDTTMDRVNTLLGRADSEFPALAAELKKGLTNFAALSATADRFLHTADKQLPGMSTEFKHLLSGLNATAASLTKTLNNIEQLTAKDSLLSYQAGASLREIERAAASIRQLTDYLQQNPNALLFGQGEDSP</sequence>
<dbReference type="InterPro" id="IPR052336">
    <property type="entry name" value="MlaD_Phospholipid_Transporter"/>
</dbReference>
<feature type="domain" description="Mce/MlaD" evidence="1">
    <location>
        <begin position="46"/>
        <end position="139"/>
    </location>
</feature>
<evidence type="ECO:0000259" key="1">
    <source>
        <dbReference type="Pfam" id="PF02470"/>
    </source>
</evidence>
<name>A0A7U3YKW2_DESPD</name>
<dbReference type="KEGG" id="dpr:Despr_1077"/>
<keyword evidence="3" id="KW-1185">Reference proteome</keyword>
<proteinExistence type="predicted"/>
<dbReference type="Proteomes" id="UP000006365">
    <property type="component" value="Chromosome"/>
</dbReference>
<dbReference type="AlphaFoldDB" id="A0A7U3YKW2"/>
<dbReference type="InterPro" id="IPR003399">
    <property type="entry name" value="Mce/MlaD"/>
</dbReference>
<dbReference type="RefSeq" id="WP_015723792.1">
    <property type="nucleotide sequence ID" value="NC_014972.1"/>
</dbReference>
<accession>A0A7U3YKW2</accession>
<evidence type="ECO:0000313" key="2">
    <source>
        <dbReference type="EMBL" id="ADW17249.1"/>
    </source>
</evidence>
<gene>
    <name evidence="2" type="ordered locus">Despr_1077</name>
</gene>
<dbReference type="EMBL" id="CP002364">
    <property type="protein sequence ID" value="ADW17249.1"/>
    <property type="molecule type" value="Genomic_DNA"/>
</dbReference>
<dbReference type="Pfam" id="PF02470">
    <property type="entry name" value="MlaD"/>
    <property type="match status" value="1"/>
</dbReference>
<organism evidence="2 3">
    <name type="scientific">Desulfobulbus propionicus (strain ATCC 33891 / DSM 2032 / VKM B-1956 / 1pr3)</name>
    <dbReference type="NCBI Taxonomy" id="577650"/>
    <lineage>
        <taxon>Bacteria</taxon>
        <taxon>Pseudomonadati</taxon>
        <taxon>Thermodesulfobacteriota</taxon>
        <taxon>Desulfobulbia</taxon>
        <taxon>Desulfobulbales</taxon>
        <taxon>Desulfobulbaceae</taxon>
        <taxon>Desulfobulbus</taxon>
    </lineage>
</organism>
<dbReference type="PANTHER" id="PTHR33371">
    <property type="entry name" value="INTERMEMBRANE PHOSPHOLIPID TRANSPORT SYSTEM BINDING PROTEIN MLAD-RELATED"/>
    <property type="match status" value="1"/>
</dbReference>
<dbReference type="PANTHER" id="PTHR33371:SF4">
    <property type="entry name" value="INTERMEMBRANE PHOSPHOLIPID TRANSPORT SYSTEM BINDING PROTEIN MLAD"/>
    <property type="match status" value="1"/>
</dbReference>
<reference evidence="2 3" key="1">
    <citation type="journal article" date="2011" name="Stand. Genomic Sci.">
        <title>Complete genome sequence of Desulfobulbus propionicus type strain (1pr3).</title>
        <authorList>
            <person name="Pagani I."/>
            <person name="Lapidus A."/>
            <person name="Nolan M."/>
            <person name="Lucas S."/>
            <person name="Hammon N."/>
            <person name="Deshpande S."/>
            <person name="Cheng J.F."/>
            <person name="Chertkov O."/>
            <person name="Davenport K."/>
            <person name="Tapia R."/>
            <person name="Han C."/>
            <person name="Goodwin L."/>
            <person name="Pitluck S."/>
            <person name="Liolios K."/>
            <person name="Mavromatis K."/>
            <person name="Ivanova N."/>
            <person name="Mikhailova N."/>
            <person name="Pati A."/>
            <person name="Chen A."/>
            <person name="Palaniappan K."/>
            <person name="Land M."/>
            <person name="Hauser L."/>
            <person name="Chang Y.J."/>
            <person name="Jeffries C.D."/>
            <person name="Detter J.C."/>
            <person name="Brambilla E."/>
            <person name="Kannan K.P."/>
            <person name="Djao O.D."/>
            <person name="Rohde M."/>
            <person name="Pukall R."/>
            <person name="Spring S."/>
            <person name="Goker M."/>
            <person name="Sikorski J."/>
            <person name="Woyke T."/>
            <person name="Bristow J."/>
            <person name="Eisen J.A."/>
            <person name="Markowitz V."/>
            <person name="Hugenholtz P."/>
            <person name="Kyrpides N.C."/>
            <person name="Klenk H.P."/>
        </authorList>
    </citation>
    <scope>NUCLEOTIDE SEQUENCE [LARGE SCALE GENOMIC DNA]</scope>
    <source>
        <strain evidence="3">ATCC 33891 / DSM 2032 / 1pr3</strain>
    </source>
</reference>
<evidence type="ECO:0000313" key="3">
    <source>
        <dbReference type="Proteomes" id="UP000006365"/>
    </source>
</evidence>
<protein>
    <submittedName>
        <fullName evidence="2">Mammalian cell entry related domain protein</fullName>
    </submittedName>
</protein>